<feature type="transmembrane region" description="Helical" evidence="1">
    <location>
        <begin position="156"/>
        <end position="178"/>
    </location>
</feature>
<protein>
    <submittedName>
        <fullName evidence="2">Uncharacterized protein</fullName>
    </submittedName>
</protein>
<proteinExistence type="predicted"/>
<accession>A0A1H1P311</accession>
<evidence type="ECO:0000313" key="2">
    <source>
        <dbReference type="EMBL" id="SDS05563.1"/>
    </source>
</evidence>
<keyword evidence="1" id="KW-0472">Membrane</keyword>
<keyword evidence="1" id="KW-1133">Transmembrane helix</keyword>
<feature type="transmembrane region" description="Helical" evidence="1">
    <location>
        <begin position="97"/>
        <end position="120"/>
    </location>
</feature>
<evidence type="ECO:0000256" key="1">
    <source>
        <dbReference type="SAM" id="Phobius"/>
    </source>
</evidence>
<reference evidence="2 3" key="1">
    <citation type="submission" date="2016-10" db="EMBL/GenBank/DDBJ databases">
        <authorList>
            <person name="de Groot N.N."/>
        </authorList>
    </citation>
    <scope>NUCLEOTIDE SEQUENCE [LARGE SCALE GENOMIC DNA]</scope>
    <source>
        <strain evidence="2 3">DSM 21741</strain>
    </source>
</reference>
<evidence type="ECO:0000313" key="3">
    <source>
        <dbReference type="Proteomes" id="UP000199092"/>
    </source>
</evidence>
<sequence>MRTAGLHGAAGTARDTGRVQLRGVTLTRGRVVPAAVSVVLVGLGALLPYLRMQYLDFTVQVVDARLTLFPAATLVRGVDPQWLPAADPARLPLALNVFNLGASMHQIGAVLAVLLCWALVVDEINKFFWWPLHLAGWVLALGFVPLWAGLAMLRSAGVVAGLGVGWVPLTLAGVVILVSTFRAHARLDTYGGI</sequence>
<name>A0A1H1P311_9ACTN</name>
<dbReference type="EMBL" id="LT629749">
    <property type="protein sequence ID" value="SDS05563.1"/>
    <property type="molecule type" value="Genomic_DNA"/>
</dbReference>
<keyword evidence="3" id="KW-1185">Reference proteome</keyword>
<dbReference type="AlphaFoldDB" id="A0A1H1P311"/>
<keyword evidence="1" id="KW-0812">Transmembrane</keyword>
<dbReference type="STRING" id="546871.SAMN04488543_0981"/>
<feature type="transmembrane region" description="Helical" evidence="1">
    <location>
        <begin position="31"/>
        <end position="50"/>
    </location>
</feature>
<organism evidence="2 3">
    <name type="scientific">Friedmanniella luteola</name>
    <dbReference type="NCBI Taxonomy" id="546871"/>
    <lineage>
        <taxon>Bacteria</taxon>
        <taxon>Bacillati</taxon>
        <taxon>Actinomycetota</taxon>
        <taxon>Actinomycetes</taxon>
        <taxon>Propionibacteriales</taxon>
        <taxon>Nocardioidaceae</taxon>
        <taxon>Friedmanniella</taxon>
    </lineage>
</organism>
<feature type="transmembrane region" description="Helical" evidence="1">
    <location>
        <begin position="127"/>
        <end position="150"/>
    </location>
</feature>
<gene>
    <name evidence="2" type="ORF">SAMN04488543_0981</name>
</gene>
<dbReference type="Proteomes" id="UP000199092">
    <property type="component" value="Chromosome I"/>
</dbReference>